<dbReference type="InterPro" id="IPR002941">
    <property type="entry name" value="DNA_methylase_N4/N6"/>
</dbReference>
<dbReference type="STRING" id="880072.Desac_1828"/>
<feature type="compositionally biased region" description="Basic and acidic residues" evidence="4">
    <location>
        <begin position="536"/>
        <end position="546"/>
    </location>
</feature>
<dbReference type="Pfam" id="PF22722">
    <property type="entry name" value="NA-iREase1"/>
    <property type="match status" value="1"/>
</dbReference>
<organism evidence="7 8">
    <name type="scientific">Desulfobacca acetoxidans (strain ATCC 700848 / DSM 11109 / ASRB2)</name>
    <dbReference type="NCBI Taxonomy" id="880072"/>
    <lineage>
        <taxon>Bacteria</taxon>
        <taxon>Pseudomonadati</taxon>
        <taxon>Thermodesulfobacteriota</taxon>
        <taxon>Desulfobaccia</taxon>
        <taxon>Desulfobaccales</taxon>
        <taxon>Desulfobaccaceae</taxon>
        <taxon>Desulfobacca</taxon>
    </lineage>
</organism>
<dbReference type="RefSeq" id="WP_013706777.1">
    <property type="nucleotide sequence ID" value="NC_015388.1"/>
</dbReference>
<evidence type="ECO:0000259" key="5">
    <source>
        <dbReference type="Pfam" id="PF01555"/>
    </source>
</evidence>
<keyword evidence="3" id="KW-0808">Transferase</keyword>
<dbReference type="SUPFAM" id="SSF53335">
    <property type="entry name" value="S-adenosyl-L-methionine-dependent methyltransferases"/>
    <property type="match status" value="1"/>
</dbReference>
<dbReference type="AlphaFoldDB" id="F2NI42"/>
<dbReference type="InterPro" id="IPR054557">
    <property type="entry name" value="NA-iREase1_dom"/>
</dbReference>
<dbReference type="PANTHER" id="PTHR13370:SF24">
    <property type="entry name" value="TYPE III RESTRICTION-MODIFICATION ENZYME STYLTI MOD SUBUNIT"/>
    <property type="match status" value="1"/>
</dbReference>
<dbReference type="REBASE" id="34406">
    <property type="entry name" value="M.Dac11109ORF1828P"/>
</dbReference>
<evidence type="ECO:0000256" key="3">
    <source>
        <dbReference type="ARBA" id="ARBA00022679"/>
    </source>
</evidence>
<dbReference type="PROSITE" id="PS00092">
    <property type="entry name" value="N6_MTASE"/>
    <property type="match status" value="1"/>
</dbReference>
<dbReference type="GO" id="GO:0032259">
    <property type="term" value="P:methylation"/>
    <property type="evidence" value="ECO:0007669"/>
    <property type="project" value="UniProtKB-KW"/>
</dbReference>
<comment type="similarity">
    <text evidence="1">Belongs to the N(4)/N(6)-methyltransferase family.</text>
</comment>
<dbReference type="Pfam" id="PF01555">
    <property type="entry name" value="N6_N4_Mtase"/>
    <property type="match status" value="1"/>
</dbReference>
<reference evidence="8" key="2">
    <citation type="submission" date="2011-03" db="EMBL/GenBank/DDBJ databases">
        <title>The complete genome of Desulfobacca acetoxidans DSM 11109.</title>
        <authorList>
            <consortium name="US DOE Joint Genome Institute (JGI-PGF)"/>
            <person name="Lucas S."/>
            <person name="Copeland A."/>
            <person name="Lapidus A."/>
            <person name="Bruce D."/>
            <person name="Goodwin L."/>
            <person name="Pitluck S."/>
            <person name="Peters L."/>
            <person name="Kyrpides N."/>
            <person name="Mavromatis K."/>
            <person name="Ivanova N."/>
            <person name="Ovchinnikova G."/>
            <person name="Teshima H."/>
            <person name="Detter J.C."/>
            <person name="Han C."/>
            <person name="Land M."/>
            <person name="Hauser L."/>
            <person name="Markowitz V."/>
            <person name="Cheng J.-F."/>
            <person name="Hugenholtz P."/>
            <person name="Woyke T."/>
            <person name="Wu D."/>
            <person name="Spring S."/>
            <person name="Schueler E."/>
            <person name="Brambilla E."/>
            <person name="Klenk H.-P."/>
            <person name="Eisen J.A."/>
        </authorList>
    </citation>
    <scope>NUCLEOTIDE SEQUENCE [LARGE SCALE GENOMIC DNA]</scope>
    <source>
        <strain evidence="8">ATCC 700848 / DSM 11109 / ASRB2</strain>
    </source>
</reference>
<dbReference type="HOGENOM" id="CLU_024927_10_3_7"/>
<name>F2NI42_DESAR</name>
<dbReference type="KEGG" id="dao:Desac_1828"/>
<dbReference type="InterPro" id="IPR001091">
    <property type="entry name" value="RM_Methyltransferase"/>
</dbReference>
<evidence type="ECO:0000256" key="1">
    <source>
        <dbReference type="ARBA" id="ARBA00006594"/>
    </source>
</evidence>
<sequence>MNAWQNQLYFGDNLNILREYLPSESVDLIYLDPPFNSKATYNVLFAEKSGDASVAQITAFDDTWHWGREAEEAFHDLITTGPVKLSHLIAAFRSFLGQNDMMAYIVMMAIRLVELHRVLKPTGSIYLHCDPTASHYIKLLLDSIFEVKNFRNEIIWKRSQPKAHAVTRFSRSHDTIFFYAKSEKTKFAQQYSRYKEDYVKKFYRHIEPETGRIFQLGDLTNPNRNRPNLTYEFPPGSGITRVWRWTQEKMMKAWKDGMIVIPEQGGVPRLKRYFNELKGTLLTDIWVDIEHLHGSNKEWLKYPTQKPEALLYRIIKTSSNEGDVVLDPFCGCGTATVVAERLKRRWIGIDITHLAITLIKKRLRDTFGESLSDFRVIGAPTDWTSAAALAEHNRHQFEWWALSLVDARPAQDKRKGPDTGVDGYIYFFDDNTEKPKKIVVQVKSGAVSVAQVRDLKGVLEREKAALGAFLTLKEPSRQMLAEAAAAGYYEPEQLNGLKFPRLQVLTIADLLAGKQLEHPKFGAATFKSAPKQRKGPVPEDTQKNLL</sequence>
<feature type="region of interest" description="Disordered" evidence="4">
    <location>
        <begin position="523"/>
        <end position="546"/>
    </location>
</feature>
<evidence type="ECO:0000259" key="6">
    <source>
        <dbReference type="Pfam" id="PF22722"/>
    </source>
</evidence>
<accession>F2NI42</accession>
<dbReference type="PANTHER" id="PTHR13370">
    <property type="entry name" value="RNA METHYLASE-RELATED"/>
    <property type="match status" value="1"/>
</dbReference>
<dbReference type="InterPro" id="IPR029063">
    <property type="entry name" value="SAM-dependent_MTases_sf"/>
</dbReference>
<dbReference type="InterPro" id="IPR002052">
    <property type="entry name" value="DNA_methylase_N6_adenine_CS"/>
</dbReference>
<dbReference type="GO" id="GO:0005737">
    <property type="term" value="C:cytoplasm"/>
    <property type="evidence" value="ECO:0007669"/>
    <property type="project" value="TreeGrafter"/>
</dbReference>
<dbReference type="Proteomes" id="UP000000483">
    <property type="component" value="Chromosome"/>
</dbReference>
<evidence type="ECO:0000313" key="7">
    <source>
        <dbReference type="EMBL" id="AEB09668.1"/>
    </source>
</evidence>
<dbReference type="GO" id="GO:0008170">
    <property type="term" value="F:N-methyltransferase activity"/>
    <property type="evidence" value="ECO:0007669"/>
    <property type="project" value="InterPro"/>
</dbReference>
<dbReference type="Gene3D" id="3.40.50.150">
    <property type="entry name" value="Vaccinia Virus protein VP39"/>
    <property type="match status" value="1"/>
</dbReference>
<evidence type="ECO:0000256" key="4">
    <source>
        <dbReference type="SAM" id="MobiDB-lite"/>
    </source>
</evidence>
<dbReference type="eggNOG" id="COG2189">
    <property type="taxonomic scope" value="Bacteria"/>
</dbReference>
<reference evidence="7 8" key="1">
    <citation type="journal article" date="2011" name="Stand. Genomic Sci.">
        <title>Complete genome sequence of the acetate-degrading sulfate reducer Desulfobacca acetoxidans type strain (ASRB2).</title>
        <authorList>
            <person name="Goker M."/>
            <person name="Teshima H."/>
            <person name="Lapidus A."/>
            <person name="Nolan M."/>
            <person name="Lucas S."/>
            <person name="Hammon N."/>
            <person name="Deshpande S."/>
            <person name="Cheng J.F."/>
            <person name="Tapia R."/>
            <person name="Han C."/>
            <person name="Goodwin L."/>
            <person name="Pitluck S."/>
            <person name="Huntemann M."/>
            <person name="Liolios K."/>
            <person name="Ivanova N."/>
            <person name="Pagani I."/>
            <person name="Mavromatis K."/>
            <person name="Ovchinikova G."/>
            <person name="Pati A."/>
            <person name="Chen A."/>
            <person name="Palaniappan K."/>
            <person name="Land M."/>
            <person name="Hauser L."/>
            <person name="Brambilla E.M."/>
            <person name="Rohde M."/>
            <person name="Spring S."/>
            <person name="Detter J.C."/>
            <person name="Woyke T."/>
            <person name="Bristow J."/>
            <person name="Eisen J.A."/>
            <person name="Markowitz V."/>
            <person name="Hugenholtz P."/>
            <person name="Kyrpides N.C."/>
            <person name="Klenk H.P."/>
        </authorList>
    </citation>
    <scope>NUCLEOTIDE SEQUENCE [LARGE SCALE GENOMIC DNA]</scope>
    <source>
        <strain evidence="8">ATCC 700848 / DSM 11109 / ASRB2</strain>
    </source>
</reference>
<evidence type="ECO:0000256" key="2">
    <source>
        <dbReference type="ARBA" id="ARBA00022603"/>
    </source>
</evidence>
<evidence type="ECO:0000313" key="8">
    <source>
        <dbReference type="Proteomes" id="UP000000483"/>
    </source>
</evidence>
<keyword evidence="8" id="KW-1185">Reference proteome</keyword>
<dbReference type="EMBL" id="CP002629">
    <property type="protein sequence ID" value="AEB09668.1"/>
    <property type="molecule type" value="Genomic_DNA"/>
</dbReference>
<feature type="domain" description="NACHT-associated inactive Restriction Endonuclease 1 sensor" evidence="6">
    <location>
        <begin position="409"/>
        <end position="486"/>
    </location>
</feature>
<feature type="domain" description="DNA methylase N-4/N-6" evidence="5">
    <location>
        <begin position="26"/>
        <end position="360"/>
    </location>
</feature>
<gene>
    <name evidence="7" type="ordered locus">Desac_1828</name>
</gene>
<dbReference type="GO" id="GO:0003677">
    <property type="term" value="F:DNA binding"/>
    <property type="evidence" value="ECO:0007669"/>
    <property type="project" value="InterPro"/>
</dbReference>
<dbReference type="PRINTS" id="PR00508">
    <property type="entry name" value="S21N4MTFRASE"/>
</dbReference>
<proteinExistence type="inferred from homology"/>
<keyword evidence="2 7" id="KW-0489">Methyltransferase</keyword>
<protein>
    <submittedName>
        <fullName evidence="7">DNA methylase N-4/N-6 domain protein</fullName>
    </submittedName>
</protein>